<dbReference type="PRINTS" id="PR00981">
    <property type="entry name" value="TRNASYNTHSER"/>
</dbReference>
<evidence type="ECO:0000313" key="14">
    <source>
        <dbReference type="Proteomes" id="UP000615234"/>
    </source>
</evidence>
<dbReference type="SUPFAM" id="SSF55681">
    <property type="entry name" value="Class II aaRS and biotin synthetases"/>
    <property type="match status" value="1"/>
</dbReference>
<organism evidence="13 14">
    <name type="scientific">Coprococcus hominis</name>
    <name type="common">ex Liu et al. 2022</name>
    <dbReference type="NCBI Taxonomy" id="2763039"/>
    <lineage>
        <taxon>Bacteria</taxon>
        <taxon>Bacillati</taxon>
        <taxon>Bacillota</taxon>
        <taxon>Clostridia</taxon>
        <taxon>Lachnospirales</taxon>
        <taxon>Lachnospiraceae</taxon>
        <taxon>Coprococcus</taxon>
    </lineage>
</organism>
<keyword evidence="11" id="KW-0175">Coiled coil</keyword>
<gene>
    <name evidence="13" type="primary">serS</name>
    <name evidence="13" type="ORF">H8S09_00985</name>
</gene>
<dbReference type="InterPro" id="IPR002314">
    <property type="entry name" value="aa-tRNA-synt_IIb"/>
</dbReference>
<protein>
    <recommendedName>
        <fullName evidence="1 8">Serine--tRNA ligase</fullName>
        <ecNumber evidence="1 8">6.1.1.11</ecNumber>
    </recommendedName>
</protein>
<dbReference type="InterPro" id="IPR002317">
    <property type="entry name" value="Ser-tRNA-ligase_type_1"/>
</dbReference>
<dbReference type="InterPro" id="IPR006195">
    <property type="entry name" value="aa-tRNA-synth_II"/>
</dbReference>
<sequence length="427" mass="48625">MIDIKFLRENPDVVKQNIKNKFQDSKLPLVDEVIELDAQARATQQEADDLRANRNKLSKQIGALMAQGKKEEAEGVKKQVTEQAERLSELQEKETELQAKVKEIMMVIPNIIDPSVPIGKDDSENVEIERFGEPVVPDFEIPYHSEIMEHLHGLDLDSARRVAGNGFYYLMGDIARLHSAVISYARDFMIDRGFTYCVPPFMIRSNVVTGVMSFAEMDAMMYKIEGEDLYLIGTSEHSMIGKFIDQIIPEEELPKTLTSYSPCFRKEKGAHGIEERGVYRIHQFEKQEMIVVCKPEESKMWFDKLWQNTVDLFRSLDIPVRTLECCSGDLADLKVKSLDVEAWSPRQKKYFEVGSCSNLGDAQARRLQIRVKGEDGKKYLAHTLNNTVVAPPRMLIAFLENNLQADGSVRIPEALRPYMGGKDKIEA</sequence>
<evidence type="ECO:0000259" key="12">
    <source>
        <dbReference type="PROSITE" id="PS50862"/>
    </source>
</evidence>
<evidence type="ECO:0000256" key="10">
    <source>
        <dbReference type="PIRSR" id="PIRSR001529-2"/>
    </source>
</evidence>
<dbReference type="GO" id="GO:0016740">
    <property type="term" value="F:transferase activity"/>
    <property type="evidence" value="ECO:0007669"/>
    <property type="project" value="UniProtKB-ARBA"/>
</dbReference>
<comment type="caution">
    <text evidence="13">The sequence shown here is derived from an EMBL/GenBank/DDBJ whole genome shotgun (WGS) entry which is preliminary data.</text>
</comment>
<dbReference type="RefSeq" id="WP_117822441.1">
    <property type="nucleotide sequence ID" value="NZ_JACOOX010000001.1"/>
</dbReference>
<dbReference type="GO" id="GO:0005737">
    <property type="term" value="C:cytoplasm"/>
    <property type="evidence" value="ECO:0007669"/>
    <property type="project" value="UniProtKB-UniRule"/>
</dbReference>
<dbReference type="Pfam" id="PF02403">
    <property type="entry name" value="Seryl_tRNA_N"/>
    <property type="match status" value="1"/>
</dbReference>
<dbReference type="PIRSF" id="PIRSF001529">
    <property type="entry name" value="Ser-tRNA-synth_IIa"/>
    <property type="match status" value="1"/>
</dbReference>
<keyword evidence="6" id="KW-0648">Protein biosynthesis</keyword>
<dbReference type="NCBIfam" id="TIGR00414">
    <property type="entry name" value="serS"/>
    <property type="match status" value="1"/>
</dbReference>
<reference evidence="13 14" key="1">
    <citation type="submission" date="2020-08" db="EMBL/GenBank/DDBJ databases">
        <title>Genome public.</title>
        <authorList>
            <person name="Liu C."/>
            <person name="Sun Q."/>
        </authorList>
    </citation>
    <scope>NUCLEOTIDE SEQUENCE [LARGE SCALE GENOMIC DNA]</scope>
    <source>
        <strain evidence="13 14">NSJ-10</strain>
    </source>
</reference>
<evidence type="ECO:0000256" key="4">
    <source>
        <dbReference type="ARBA" id="ARBA00022741"/>
    </source>
</evidence>
<dbReference type="InterPro" id="IPR010978">
    <property type="entry name" value="tRNA-bd_arm"/>
</dbReference>
<evidence type="ECO:0000256" key="11">
    <source>
        <dbReference type="SAM" id="Coils"/>
    </source>
</evidence>
<dbReference type="GO" id="GO:0004828">
    <property type="term" value="F:serine-tRNA ligase activity"/>
    <property type="evidence" value="ECO:0007669"/>
    <property type="project" value="UniProtKB-UniRule"/>
</dbReference>
<keyword evidence="3 13" id="KW-0436">Ligase</keyword>
<keyword evidence="5 10" id="KW-0067">ATP-binding</keyword>
<feature type="site" description="Important for serine binding" evidence="9">
    <location>
        <position position="387"/>
    </location>
</feature>
<evidence type="ECO:0000256" key="8">
    <source>
        <dbReference type="NCBIfam" id="TIGR00414"/>
    </source>
</evidence>
<evidence type="ECO:0000313" key="13">
    <source>
        <dbReference type="EMBL" id="MBC5661477.1"/>
    </source>
</evidence>
<dbReference type="PANTHER" id="PTHR11778">
    <property type="entry name" value="SERYL-TRNA SYNTHETASE"/>
    <property type="match status" value="1"/>
</dbReference>
<keyword evidence="7" id="KW-0030">Aminoacyl-tRNA synthetase</keyword>
<dbReference type="PROSITE" id="PS50862">
    <property type="entry name" value="AA_TRNA_LIGASE_II"/>
    <property type="match status" value="1"/>
</dbReference>
<evidence type="ECO:0000256" key="7">
    <source>
        <dbReference type="ARBA" id="ARBA00023146"/>
    </source>
</evidence>
<proteinExistence type="predicted"/>
<dbReference type="Gene3D" id="1.10.287.40">
    <property type="entry name" value="Serine-tRNA synthetase, tRNA binding domain"/>
    <property type="match status" value="1"/>
</dbReference>
<feature type="binding site" evidence="9">
    <location>
        <position position="385"/>
    </location>
    <ligand>
        <name>L-serine</name>
        <dbReference type="ChEBI" id="CHEBI:33384"/>
    </ligand>
</feature>
<feature type="coiled-coil region" evidence="11">
    <location>
        <begin position="33"/>
        <end position="107"/>
    </location>
</feature>
<keyword evidence="4" id="KW-0547">Nucleotide-binding</keyword>
<evidence type="ECO:0000256" key="3">
    <source>
        <dbReference type="ARBA" id="ARBA00022598"/>
    </source>
</evidence>
<dbReference type="GO" id="GO:0006434">
    <property type="term" value="P:seryl-tRNA aminoacylation"/>
    <property type="evidence" value="ECO:0007669"/>
    <property type="project" value="UniProtKB-UniRule"/>
</dbReference>
<evidence type="ECO:0000256" key="2">
    <source>
        <dbReference type="ARBA" id="ARBA00022490"/>
    </source>
</evidence>
<name>A0A8I0AMD0_9FIRM</name>
<dbReference type="GO" id="GO:0140096">
    <property type="term" value="F:catalytic activity, acting on a protein"/>
    <property type="evidence" value="ECO:0007669"/>
    <property type="project" value="UniProtKB-ARBA"/>
</dbReference>
<accession>A0A8I0AMD0</accession>
<dbReference type="Pfam" id="PF00587">
    <property type="entry name" value="tRNA-synt_2b"/>
    <property type="match status" value="1"/>
</dbReference>
<dbReference type="EMBL" id="JACOOX010000001">
    <property type="protein sequence ID" value="MBC5661477.1"/>
    <property type="molecule type" value="Genomic_DNA"/>
</dbReference>
<dbReference type="FunFam" id="3.30.930.10:FF:000034">
    <property type="entry name" value="Serine--tRNA ligase"/>
    <property type="match status" value="1"/>
</dbReference>
<feature type="binding site" evidence="10">
    <location>
        <begin position="265"/>
        <end position="267"/>
    </location>
    <ligand>
        <name>ATP</name>
        <dbReference type="ChEBI" id="CHEBI:30616"/>
    </ligand>
</feature>
<dbReference type="InterPro" id="IPR015866">
    <property type="entry name" value="Ser-tRNA-synth_1_N"/>
</dbReference>
<dbReference type="Gene3D" id="3.30.930.10">
    <property type="entry name" value="Bira Bifunctional Protein, Domain 2"/>
    <property type="match status" value="1"/>
</dbReference>
<dbReference type="AlphaFoldDB" id="A0A8I0AMD0"/>
<dbReference type="InterPro" id="IPR045864">
    <property type="entry name" value="aa-tRNA-synth_II/BPL/LPL"/>
</dbReference>
<feature type="binding site" evidence="9">
    <location>
        <position position="288"/>
    </location>
    <ligand>
        <name>L-serine</name>
        <dbReference type="ChEBI" id="CHEBI:33384"/>
    </ligand>
</feature>
<dbReference type="SUPFAM" id="SSF46589">
    <property type="entry name" value="tRNA-binding arm"/>
    <property type="match status" value="1"/>
</dbReference>
<dbReference type="EC" id="6.1.1.11" evidence="1 8"/>
<feature type="domain" description="Aminoacyl-transfer RNA synthetases class-II family profile" evidence="12">
    <location>
        <begin position="143"/>
        <end position="412"/>
    </location>
</feature>
<feature type="binding site" evidence="10">
    <location>
        <begin position="352"/>
        <end position="355"/>
    </location>
    <ligand>
        <name>ATP</name>
        <dbReference type="ChEBI" id="CHEBI:30616"/>
    </ligand>
</feature>
<evidence type="ECO:0000256" key="6">
    <source>
        <dbReference type="ARBA" id="ARBA00022917"/>
    </source>
</evidence>
<evidence type="ECO:0000256" key="1">
    <source>
        <dbReference type="ARBA" id="ARBA00012840"/>
    </source>
</evidence>
<evidence type="ECO:0000256" key="5">
    <source>
        <dbReference type="ARBA" id="ARBA00022840"/>
    </source>
</evidence>
<evidence type="ECO:0000256" key="9">
    <source>
        <dbReference type="PIRSR" id="PIRSR001529-1"/>
    </source>
</evidence>
<dbReference type="InterPro" id="IPR042103">
    <property type="entry name" value="SerRS_1_N_sf"/>
</dbReference>
<feature type="binding site" evidence="9">
    <location>
        <position position="234"/>
    </location>
    <ligand>
        <name>L-serine</name>
        <dbReference type="ChEBI" id="CHEBI:33384"/>
    </ligand>
</feature>
<dbReference type="Proteomes" id="UP000615234">
    <property type="component" value="Unassembled WGS sequence"/>
</dbReference>
<feature type="binding site" evidence="9">
    <location>
        <position position="265"/>
    </location>
    <ligand>
        <name>L-serine</name>
        <dbReference type="ChEBI" id="CHEBI:33384"/>
    </ligand>
</feature>
<keyword evidence="2" id="KW-0963">Cytoplasm</keyword>
<keyword evidence="14" id="KW-1185">Reference proteome</keyword>
<dbReference type="GO" id="GO:0005524">
    <property type="term" value="F:ATP binding"/>
    <property type="evidence" value="ECO:0007669"/>
    <property type="project" value="UniProtKB-KW"/>
</dbReference>